<name>A0ABT0PCP8_9GAMM</name>
<organism evidence="2 3">
    <name type="scientific">Parendozoicomonas callyspongiae</name>
    <dbReference type="NCBI Taxonomy" id="2942213"/>
    <lineage>
        <taxon>Bacteria</taxon>
        <taxon>Pseudomonadati</taxon>
        <taxon>Pseudomonadota</taxon>
        <taxon>Gammaproteobacteria</taxon>
        <taxon>Oceanospirillales</taxon>
        <taxon>Endozoicomonadaceae</taxon>
        <taxon>Parendozoicomonas</taxon>
    </lineage>
</organism>
<comment type="caution">
    <text evidence="2">The sequence shown here is derived from an EMBL/GenBank/DDBJ whole genome shotgun (WGS) entry which is preliminary data.</text>
</comment>
<evidence type="ECO:0000313" key="2">
    <source>
        <dbReference type="EMBL" id="MCL6269157.1"/>
    </source>
</evidence>
<dbReference type="Pfam" id="PF13358">
    <property type="entry name" value="DDE_3"/>
    <property type="match status" value="1"/>
</dbReference>
<keyword evidence="3" id="KW-1185">Reference proteome</keyword>
<dbReference type="Proteomes" id="UP001203338">
    <property type="component" value="Unassembled WGS sequence"/>
</dbReference>
<proteinExistence type="predicted"/>
<dbReference type="InterPro" id="IPR038717">
    <property type="entry name" value="Tc1-like_DDE_dom"/>
</dbReference>
<feature type="domain" description="Tc1-like transposase DDE" evidence="1">
    <location>
        <begin position="10"/>
        <end position="86"/>
    </location>
</feature>
<sequence>MQIKQLVDVHFPEADRIQLVMDNLNTHITASLYKAFEPKEARRLASRLDIHYTPKHGSWLNMAEIELSILSRQCLNRRIPDQDTLRSEVAAWESKKNTCQAKPSQAKMDWRFTTEDARVKLKKLYPTISEK</sequence>
<evidence type="ECO:0000313" key="3">
    <source>
        <dbReference type="Proteomes" id="UP001203338"/>
    </source>
</evidence>
<evidence type="ECO:0000259" key="1">
    <source>
        <dbReference type="Pfam" id="PF13358"/>
    </source>
</evidence>
<protein>
    <submittedName>
        <fullName evidence="2">Transposase</fullName>
    </submittedName>
</protein>
<reference evidence="2 3" key="1">
    <citation type="submission" date="2022-05" db="EMBL/GenBank/DDBJ databases">
        <authorList>
            <person name="Park J.-S."/>
        </authorList>
    </citation>
    <scope>NUCLEOTIDE SEQUENCE [LARGE SCALE GENOMIC DNA]</scope>
    <source>
        <strain evidence="2 3">2012CJ34-2</strain>
    </source>
</reference>
<accession>A0ABT0PCP8</accession>
<gene>
    <name evidence="2" type="ORF">M3P05_04265</name>
</gene>
<dbReference type="EMBL" id="JAMFLX010000004">
    <property type="protein sequence ID" value="MCL6269157.1"/>
    <property type="molecule type" value="Genomic_DNA"/>
</dbReference>